<name>A0A3B0JT06_DROGU</name>
<accession>A0A3B0JT06</accession>
<dbReference type="Pfam" id="PF04212">
    <property type="entry name" value="MIT"/>
    <property type="match status" value="1"/>
</dbReference>
<dbReference type="Gene3D" id="1.20.58.80">
    <property type="entry name" value="Phosphotransferase system, lactose/cellobiose-type IIA subunit"/>
    <property type="match status" value="1"/>
</dbReference>
<organism evidence="5 6">
    <name type="scientific">Drosophila guanche</name>
    <name type="common">Fruit fly</name>
    <dbReference type="NCBI Taxonomy" id="7266"/>
    <lineage>
        <taxon>Eukaryota</taxon>
        <taxon>Metazoa</taxon>
        <taxon>Ecdysozoa</taxon>
        <taxon>Arthropoda</taxon>
        <taxon>Hexapoda</taxon>
        <taxon>Insecta</taxon>
        <taxon>Pterygota</taxon>
        <taxon>Neoptera</taxon>
        <taxon>Endopterygota</taxon>
        <taxon>Diptera</taxon>
        <taxon>Brachycera</taxon>
        <taxon>Muscomorpha</taxon>
        <taxon>Ephydroidea</taxon>
        <taxon>Drosophilidae</taxon>
        <taxon>Drosophila</taxon>
        <taxon>Sophophora</taxon>
    </lineage>
</organism>
<proteinExistence type="predicted"/>
<evidence type="ECO:0000256" key="2">
    <source>
        <dbReference type="ARBA" id="ARBA00022677"/>
    </source>
</evidence>
<feature type="domain" description="MIT" evidence="4">
    <location>
        <begin position="1"/>
        <end position="77"/>
    </location>
</feature>
<dbReference type="PANTHER" id="PTHR21222">
    <property type="entry name" value="MIT DOMAIN-CONTAINING PROTEIN 1"/>
    <property type="match status" value="1"/>
</dbReference>
<dbReference type="InterPro" id="IPR045331">
    <property type="entry name" value="MITD1_N"/>
</dbReference>
<evidence type="ECO:0000313" key="6">
    <source>
        <dbReference type="Proteomes" id="UP000268350"/>
    </source>
</evidence>
<gene>
    <name evidence="5" type="ORF">DGUA_6G015124</name>
</gene>
<evidence type="ECO:0000313" key="5">
    <source>
        <dbReference type="EMBL" id="SPP85225.1"/>
    </source>
</evidence>
<dbReference type="SUPFAM" id="SSF116846">
    <property type="entry name" value="MIT domain"/>
    <property type="match status" value="1"/>
</dbReference>
<dbReference type="OMA" id="FYKASNP"/>
<evidence type="ECO:0000256" key="3">
    <source>
        <dbReference type="ARBA" id="ARBA00022902"/>
    </source>
</evidence>
<keyword evidence="2" id="KW-0551">Lipid droplet</keyword>
<keyword evidence="1" id="KW-0217">Developmental protein</keyword>
<dbReference type="SMART" id="SM00745">
    <property type="entry name" value="MIT"/>
    <property type="match status" value="1"/>
</dbReference>
<dbReference type="InterPro" id="IPR052817">
    <property type="entry name" value="MIT_domain_contain_protein1"/>
</dbReference>
<dbReference type="InterPro" id="IPR038113">
    <property type="entry name" value="MITD1_C_sf"/>
</dbReference>
<protein>
    <submittedName>
        <fullName evidence="5">Blast:MIT domain-containing protein 1</fullName>
    </submittedName>
</protein>
<dbReference type="InterPro" id="IPR032341">
    <property type="entry name" value="MITD1_C"/>
</dbReference>
<dbReference type="STRING" id="7266.A0A3B0JT06"/>
<keyword evidence="6" id="KW-1185">Reference proteome</keyword>
<dbReference type="OrthoDB" id="19553at2759"/>
<sequence>MSGALKAKEQLIRAVECDQIGRILEAQTLYQDGITQLMSFVETEPDETKRKAFLLRIKEYIDRADAIKARVNGKLMLGEVVDHVSIEENDTGYDYDQIFGKYMDNKTVEILLEEPYMTQNYQYQNLVRFLELAVTNCKNLKYFRLITKEYTDPKNPDQQKTNLGQIRADLERRDIVVSVKYEDTLHDRRIYLSNGYIIKIGRGLHFYKAANPLYSIGLVNYRYRKCLQTDVDIWRSNRTAP</sequence>
<reference evidence="6" key="1">
    <citation type="submission" date="2018-01" db="EMBL/GenBank/DDBJ databases">
        <authorList>
            <person name="Alioto T."/>
            <person name="Alioto T."/>
        </authorList>
    </citation>
    <scope>NUCLEOTIDE SEQUENCE [LARGE SCALE GENOMIC DNA]</scope>
</reference>
<dbReference type="Pfam" id="PF16565">
    <property type="entry name" value="MIT_C"/>
    <property type="match status" value="1"/>
</dbReference>
<dbReference type="AlphaFoldDB" id="A0A3B0JT06"/>
<evidence type="ECO:0000259" key="4">
    <source>
        <dbReference type="SMART" id="SM00745"/>
    </source>
</evidence>
<dbReference type="InterPro" id="IPR036181">
    <property type="entry name" value="MIT_dom_sf"/>
</dbReference>
<dbReference type="InterPro" id="IPR007330">
    <property type="entry name" value="MIT_dom"/>
</dbReference>
<keyword evidence="3" id="KW-0524">Neurogenesis</keyword>
<evidence type="ECO:0000256" key="1">
    <source>
        <dbReference type="ARBA" id="ARBA00022473"/>
    </source>
</evidence>
<dbReference type="Gene3D" id="3.30.870.30">
    <property type="entry name" value="MITD, C-terminal phospholipase D-like domain"/>
    <property type="match status" value="1"/>
</dbReference>
<dbReference type="PANTHER" id="PTHR21222:SF1">
    <property type="entry name" value="MIT DOMAIN-CONTAINING PROTEIN 1"/>
    <property type="match status" value="1"/>
</dbReference>
<dbReference type="Proteomes" id="UP000268350">
    <property type="component" value="Unassembled WGS sequence"/>
</dbReference>
<dbReference type="CDD" id="cd02683">
    <property type="entry name" value="MIT_1"/>
    <property type="match status" value="1"/>
</dbReference>
<dbReference type="CDD" id="cd02685">
    <property type="entry name" value="MIT_C"/>
    <property type="match status" value="1"/>
</dbReference>
<dbReference type="GO" id="GO:0007399">
    <property type="term" value="P:nervous system development"/>
    <property type="evidence" value="ECO:0007669"/>
    <property type="project" value="UniProtKB-KW"/>
</dbReference>
<dbReference type="EMBL" id="OUUW01000009">
    <property type="protein sequence ID" value="SPP85225.1"/>
    <property type="molecule type" value="Genomic_DNA"/>
</dbReference>